<sequence>MNDADLVAAAHAAFNPYVLEQLSSRIGLPPDAIRLVVERAAPGIVLTMMASASSAESAQRLFLVIMSTESNARIAAQLAGLTASSHGLKAVERSGHELAIRIAESREIALISDHIAALTGVPPQAAHALTDVASAVVFGAAKHHMLLEQGSVADLPGLLAYQWPIAAPWLAEGYSKALGFESSAAFADSVPQRLVELAAVMPRASATAGNGATGWATNGAPPSADAARSGAYSGGDSYGLAGGAAGASASASASASAAARAAPGVPTQLLTTVEPAAPRPRRVPVWAWGILGVIVLLIGIIMYGYQQRTGTDEGSPQVTSSMASGTLSTPAPVSEASVPPAAQAATDSGGSGTAASSEAVASSEAASAAGAAANVGGSPASSANPASAASQ</sequence>
<dbReference type="OrthoDB" id="9115207at2"/>
<reference evidence="3 4" key="1">
    <citation type="submission" date="2018-01" db="EMBL/GenBank/DDBJ databases">
        <title>Species boundaries and ecological features among Paraburkholderia terrae DSMZ17804T, P. hospita DSMZ17164T and P. caribensis DSMZ13236T.</title>
        <authorList>
            <person name="Pratama A.A."/>
        </authorList>
    </citation>
    <scope>NUCLEOTIDE SEQUENCE [LARGE SCALE GENOMIC DNA]</scope>
    <source>
        <strain evidence="3 4">DSM 17804</strain>
    </source>
</reference>
<name>A0A2I8ESI5_9BURK</name>
<dbReference type="RefSeq" id="WP_042308239.1">
    <property type="nucleotide sequence ID" value="NZ_CP026112.1"/>
</dbReference>
<dbReference type="EMBL" id="CP026112">
    <property type="protein sequence ID" value="AUT62575.1"/>
    <property type="molecule type" value="Genomic_DNA"/>
</dbReference>
<keyword evidence="2" id="KW-0812">Transmembrane</keyword>
<evidence type="ECO:0000256" key="2">
    <source>
        <dbReference type="SAM" id="Phobius"/>
    </source>
</evidence>
<feature type="compositionally biased region" description="Low complexity" evidence="1">
    <location>
        <begin position="330"/>
        <end position="391"/>
    </location>
</feature>
<evidence type="ECO:0000313" key="3">
    <source>
        <dbReference type="EMBL" id="AUT62575.1"/>
    </source>
</evidence>
<dbReference type="KEGG" id="pter:C2L65_23450"/>
<accession>A0A2I8ESI5</accession>
<gene>
    <name evidence="3" type="ORF">C2L65_23450</name>
</gene>
<evidence type="ECO:0000313" key="4">
    <source>
        <dbReference type="Proteomes" id="UP000243502"/>
    </source>
</evidence>
<organism evidence="3 4">
    <name type="scientific">Paraburkholderia terrae</name>
    <dbReference type="NCBI Taxonomy" id="311230"/>
    <lineage>
        <taxon>Bacteria</taxon>
        <taxon>Pseudomonadati</taxon>
        <taxon>Pseudomonadota</taxon>
        <taxon>Betaproteobacteria</taxon>
        <taxon>Burkholderiales</taxon>
        <taxon>Burkholderiaceae</taxon>
        <taxon>Paraburkholderia</taxon>
    </lineage>
</organism>
<feature type="region of interest" description="Disordered" evidence="1">
    <location>
        <begin position="309"/>
        <end position="391"/>
    </location>
</feature>
<keyword evidence="2" id="KW-1133">Transmembrane helix</keyword>
<dbReference type="AlphaFoldDB" id="A0A2I8ESI5"/>
<proteinExistence type="predicted"/>
<feature type="compositionally biased region" description="Polar residues" evidence="1">
    <location>
        <begin position="309"/>
        <end position="329"/>
    </location>
</feature>
<protein>
    <recommendedName>
        <fullName evidence="5">DUF937 domain-containing protein</fullName>
    </recommendedName>
</protein>
<evidence type="ECO:0000256" key="1">
    <source>
        <dbReference type="SAM" id="MobiDB-lite"/>
    </source>
</evidence>
<dbReference type="Proteomes" id="UP000243502">
    <property type="component" value="Chromosome 2"/>
</dbReference>
<keyword evidence="2" id="KW-0472">Membrane</keyword>
<feature type="transmembrane region" description="Helical" evidence="2">
    <location>
        <begin position="285"/>
        <end position="305"/>
    </location>
</feature>
<evidence type="ECO:0008006" key="5">
    <source>
        <dbReference type="Google" id="ProtNLM"/>
    </source>
</evidence>